<dbReference type="PIRSF" id="PIRSF002854">
    <property type="entry name" value="MetQ"/>
    <property type="match status" value="1"/>
</dbReference>
<reference evidence="7 8" key="1">
    <citation type="journal article" date="2005" name="BMC Genomics">
        <title>Bacterial genome adaptation to niches: divergence of the potential virulence genes in three Burkholderia species of different survival strategies.</title>
        <authorList>
            <person name="Kim H.S."/>
            <person name="Schell M.A."/>
            <person name="Yu Y."/>
            <person name="Ulrich R.L."/>
            <person name="Sarria S.H."/>
            <person name="Nierman W.C."/>
            <person name="DeShazer D."/>
        </authorList>
    </citation>
    <scope>NUCLEOTIDE SEQUENCE [LARGE SCALE GENOMIC DNA]</scope>
    <source>
        <strain evidence="8">ATCC 700388 / DSM 13276 / CCUG 48851 / CIP 106301 / E264</strain>
    </source>
</reference>
<evidence type="ECO:0000313" key="7">
    <source>
        <dbReference type="EMBL" id="ABC34290.1"/>
    </source>
</evidence>
<keyword evidence="5 6" id="KW-0449">Lipoprotein</keyword>
<dbReference type="Pfam" id="PF03180">
    <property type="entry name" value="Lipoprotein_9"/>
    <property type="match status" value="1"/>
</dbReference>
<dbReference type="CDD" id="cd13598">
    <property type="entry name" value="PBP2_lipoprotein_IlpA_like"/>
    <property type="match status" value="1"/>
</dbReference>
<evidence type="ECO:0000256" key="3">
    <source>
        <dbReference type="ARBA" id="ARBA00023136"/>
    </source>
</evidence>
<dbReference type="GO" id="GO:0016020">
    <property type="term" value="C:membrane"/>
    <property type="evidence" value="ECO:0007669"/>
    <property type="project" value="UniProtKB-SubCell"/>
</dbReference>
<dbReference type="AlphaFoldDB" id="Q2T3C7"/>
<comment type="subcellular location">
    <subcellularLocation>
        <location evidence="1">Membrane</location>
        <topology evidence="1">Lipid-anchor</topology>
    </subcellularLocation>
</comment>
<name>Q2T3C7_BURTA</name>
<dbReference type="HOGENOM" id="CLU_067080_0_0_4"/>
<accession>Q2T3C7</accession>
<protein>
    <recommendedName>
        <fullName evidence="6">Lipoprotein</fullName>
    </recommendedName>
</protein>
<proteinExistence type="inferred from homology"/>
<evidence type="ECO:0000313" key="8">
    <source>
        <dbReference type="Proteomes" id="UP000001930"/>
    </source>
</evidence>
<gene>
    <name evidence="7" type="ordered locus">BTH_II2134</name>
</gene>
<evidence type="ECO:0000256" key="1">
    <source>
        <dbReference type="ARBA" id="ARBA00004635"/>
    </source>
</evidence>
<evidence type="ECO:0000256" key="2">
    <source>
        <dbReference type="ARBA" id="ARBA00022729"/>
    </source>
</evidence>
<evidence type="ECO:0000256" key="4">
    <source>
        <dbReference type="ARBA" id="ARBA00023139"/>
    </source>
</evidence>
<dbReference type="PANTHER" id="PTHR30429">
    <property type="entry name" value="D-METHIONINE-BINDING LIPOPROTEIN METQ"/>
    <property type="match status" value="1"/>
</dbReference>
<sequence length="297" mass="31967">MYENCLVCPFGATCDDARFPHDGMRGHTMQRFASIIRRAAGGAVLAIAATLAHADGPALRIGTMSGPDAQIWAEVTKVAARDGLAIKVIEFNDYVQPNAALDAGDLDANGFQHQPFLDSQIRQRGYKIVNVGLTYTSPMGFYSNRLKSLKDLPAGAKVGIQNDPSNGNRALLLLQKYGIVKLKPGVGANGVNATPLDVVENPRKIKLVELDAAQLPRALPDLDAASINTDYAVKAGLSPVRDAIATEEPKGPYANLIAVRAQDKDKPWVRKLVAAYESDDVRKFIETKFNGAIVPAF</sequence>
<dbReference type="Proteomes" id="UP000001930">
    <property type="component" value="Chromosome II"/>
</dbReference>
<dbReference type="InterPro" id="IPR004872">
    <property type="entry name" value="Lipoprotein_NlpA"/>
</dbReference>
<keyword evidence="8" id="KW-1185">Reference proteome</keyword>
<comment type="similarity">
    <text evidence="6">Belongs to the nlpA lipoprotein family.</text>
</comment>
<keyword evidence="2" id="KW-0732">Signal</keyword>
<dbReference type="PANTHER" id="PTHR30429:SF1">
    <property type="entry name" value="D-METHIONINE-BINDING LIPOPROTEIN METQ-RELATED"/>
    <property type="match status" value="1"/>
</dbReference>
<dbReference type="NCBIfam" id="TIGR00363">
    <property type="entry name" value="MetQ/NlpA family lipoprotein"/>
    <property type="match status" value="1"/>
</dbReference>
<keyword evidence="3" id="KW-0472">Membrane</keyword>
<dbReference type="SUPFAM" id="SSF53850">
    <property type="entry name" value="Periplasmic binding protein-like II"/>
    <property type="match status" value="1"/>
</dbReference>
<dbReference type="Gene3D" id="3.40.190.10">
    <property type="entry name" value="Periplasmic binding protein-like II"/>
    <property type="match status" value="2"/>
</dbReference>
<dbReference type="EMBL" id="CP000085">
    <property type="protein sequence ID" value="ABC34290.1"/>
    <property type="molecule type" value="Genomic_DNA"/>
</dbReference>
<evidence type="ECO:0000256" key="6">
    <source>
        <dbReference type="PIRNR" id="PIRNR002854"/>
    </source>
</evidence>
<keyword evidence="4" id="KW-0564">Palmitate</keyword>
<evidence type="ECO:0000256" key="5">
    <source>
        <dbReference type="ARBA" id="ARBA00023288"/>
    </source>
</evidence>
<dbReference type="KEGG" id="bte:BTH_II2134"/>
<organism evidence="7 8">
    <name type="scientific">Burkholderia thailandensis (strain ATCC 700388 / DSM 13276 / CCUG 48851 / CIP 106301 / E264)</name>
    <dbReference type="NCBI Taxonomy" id="271848"/>
    <lineage>
        <taxon>Bacteria</taxon>
        <taxon>Pseudomonadati</taxon>
        <taxon>Pseudomonadota</taxon>
        <taxon>Betaproteobacteria</taxon>
        <taxon>Burkholderiales</taxon>
        <taxon>Burkholderiaceae</taxon>
        <taxon>Burkholderia</taxon>
        <taxon>pseudomallei group</taxon>
    </lineage>
</organism>